<sequence>MSTAAVIPPTVVSPIGPAADYNFVNVAAKTTSKLTPKENTLAAHADALCAGGTADAVNTDAVTKLLGVIGEQMQEVVSRDLLLAIPALSKAIAKDATLVENPPLLPLDVAMFWHAHAFCMRAISPVLNPVRYSDDAQRLFGPAMIKVTFPLMPANEPFDLTPASTMDVLEYFGFRSPEKAHACASCNASFTAENVAVRRFLTKVAQVQAAAAPQDAAVAPKVGGNVADLHALLDAAVWAPLVVSLPAVPTWGDVE</sequence>
<dbReference type="EMBL" id="GG745364">
    <property type="protein sequence ID" value="KNE70071.1"/>
    <property type="molecule type" value="Genomic_DNA"/>
</dbReference>
<dbReference type="OrthoDB" id="2684236at2759"/>
<keyword evidence="2" id="KW-1185">Reference proteome</keyword>
<evidence type="ECO:0000313" key="1">
    <source>
        <dbReference type="EMBL" id="KNE70071.1"/>
    </source>
</evidence>
<organism evidence="1 2">
    <name type="scientific">Allomyces macrogynus (strain ATCC 38327)</name>
    <name type="common">Allomyces javanicus var. macrogynus</name>
    <dbReference type="NCBI Taxonomy" id="578462"/>
    <lineage>
        <taxon>Eukaryota</taxon>
        <taxon>Fungi</taxon>
        <taxon>Fungi incertae sedis</taxon>
        <taxon>Blastocladiomycota</taxon>
        <taxon>Blastocladiomycetes</taxon>
        <taxon>Blastocladiales</taxon>
        <taxon>Blastocladiaceae</taxon>
        <taxon>Allomyces</taxon>
    </lineage>
</organism>
<proteinExistence type="predicted"/>
<evidence type="ECO:0000313" key="2">
    <source>
        <dbReference type="Proteomes" id="UP000054350"/>
    </source>
</evidence>
<reference evidence="2" key="2">
    <citation type="submission" date="2009-11" db="EMBL/GenBank/DDBJ databases">
        <title>The Genome Sequence of Allomyces macrogynus strain ATCC 38327.</title>
        <authorList>
            <consortium name="The Broad Institute Genome Sequencing Platform"/>
            <person name="Russ C."/>
            <person name="Cuomo C."/>
            <person name="Shea T."/>
            <person name="Young S.K."/>
            <person name="Zeng Q."/>
            <person name="Koehrsen M."/>
            <person name="Haas B."/>
            <person name="Borodovsky M."/>
            <person name="Guigo R."/>
            <person name="Alvarado L."/>
            <person name="Berlin A."/>
            <person name="Borenstein D."/>
            <person name="Chen Z."/>
            <person name="Engels R."/>
            <person name="Freedman E."/>
            <person name="Gellesch M."/>
            <person name="Goldberg J."/>
            <person name="Griggs A."/>
            <person name="Gujja S."/>
            <person name="Heiman D."/>
            <person name="Hepburn T."/>
            <person name="Howarth C."/>
            <person name="Jen D."/>
            <person name="Larson L."/>
            <person name="Lewis B."/>
            <person name="Mehta T."/>
            <person name="Park D."/>
            <person name="Pearson M."/>
            <person name="Roberts A."/>
            <person name="Saif S."/>
            <person name="Shenoy N."/>
            <person name="Sisk P."/>
            <person name="Stolte C."/>
            <person name="Sykes S."/>
            <person name="Walk T."/>
            <person name="White J."/>
            <person name="Yandava C."/>
            <person name="Burger G."/>
            <person name="Gray M.W."/>
            <person name="Holland P.W.H."/>
            <person name="King N."/>
            <person name="Lang F.B.F."/>
            <person name="Roger A.J."/>
            <person name="Ruiz-Trillo I."/>
            <person name="Lander E."/>
            <person name="Nusbaum C."/>
        </authorList>
    </citation>
    <scope>NUCLEOTIDE SEQUENCE [LARGE SCALE GENOMIC DNA]</scope>
    <source>
        <strain evidence="2">ATCC 38327</strain>
    </source>
</reference>
<gene>
    <name evidence="1" type="ORF">AMAG_20232</name>
</gene>
<dbReference type="AlphaFoldDB" id="A0A0L0T5W4"/>
<accession>A0A0L0T5W4</accession>
<dbReference type="Proteomes" id="UP000054350">
    <property type="component" value="Unassembled WGS sequence"/>
</dbReference>
<reference evidence="1 2" key="1">
    <citation type="submission" date="2009-11" db="EMBL/GenBank/DDBJ databases">
        <title>Annotation of Allomyces macrogynus ATCC 38327.</title>
        <authorList>
            <consortium name="The Broad Institute Genome Sequencing Platform"/>
            <person name="Russ C."/>
            <person name="Cuomo C."/>
            <person name="Burger G."/>
            <person name="Gray M.W."/>
            <person name="Holland P.W.H."/>
            <person name="King N."/>
            <person name="Lang F.B.F."/>
            <person name="Roger A.J."/>
            <person name="Ruiz-Trillo I."/>
            <person name="Young S.K."/>
            <person name="Zeng Q."/>
            <person name="Gargeya S."/>
            <person name="Fitzgerald M."/>
            <person name="Haas B."/>
            <person name="Abouelleil A."/>
            <person name="Alvarado L."/>
            <person name="Arachchi H.M."/>
            <person name="Berlin A."/>
            <person name="Chapman S.B."/>
            <person name="Gearin G."/>
            <person name="Goldberg J."/>
            <person name="Griggs A."/>
            <person name="Gujja S."/>
            <person name="Hansen M."/>
            <person name="Heiman D."/>
            <person name="Howarth C."/>
            <person name="Larimer J."/>
            <person name="Lui A."/>
            <person name="MacDonald P.J.P."/>
            <person name="McCowen C."/>
            <person name="Montmayeur A."/>
            <person name="Murphy C."/>
            <person name="Neiman D."/>
            <person name="Pearson M."/>
            <person name="Priest M."/>
            <person name="Roberts A."/>
            <person name="Saif S."/>
            <person name="Shea T."/>
            <person name="Sisk P."/>
            <person name="Stolte C."/>
            <person name="Sykes S."/>
            <person name="Wortman J."/>
            <person name="Nusbaum C."/>
            <person name="Birren B."/>
        </authorList>
    </citation>
    <scope>NUCLEOTIDE SEQUENCE [LARGE SCALE GENOMIC DNA]</scope>
    <source>
        <strain evidence="1 2">ATCC 38327</strain>
    </source>
</reference>
<protein>
    <submittedName>
        <fullName evidence="1">Uncharacterized protein</fullName>
    </submittedName>
</protein>
<name>A0A0L0T5W4_ALLM3</name>
<dbReference type="VEuPathDB" id="FungiDB:AMAG_20232"/>